<dbReference type="KEGG" id="dda:Dd703_0780"/>
<keyword evidence="2" id="KW-1185">Reference proteome</keyword>
<dbReference type="STRING" id="579405.Dd703_0780"/>
<organism evidence="1 2">
    <name type="scientific">Musicola paradisiaca (strain Ech703)</name>
    <name type="common">Dickeya paradisiaca</name>
    <name type="synonym">Dickeya dadantii</name>
    <dbReference type="NCBI Taxonomy" id="579405"/>
    <lineage>
        <taxon>Bacteria</taxon>
        <taxon>Pseudomonadati</taxon>
        <taxon>Pseudomonadota</taxon>
        <taxon>Gammaproteobacteria</taxon>
        <taxon>Enterobacterales</taxon>
        <taxon>Pectobacteriaceae</taxon>
        <taxon>Musicola</taxon>
    </lineage>
</organism>
<evidence type="ECO:0000313" key="1">
    <source>
        <dbReference type="EMBL" id="ACS84591.1"/>
    </source>
</evidence>
<sequence length="33" mass="3874">MCGRNRKEHASFCDEKSGQREQVYVGSMHSFLR</sequence>
<dbReference type="Proteomes" id="UP000002734">
    <property type="component" value="Chromosome"/>
</dbReference>
<gene>
    <name evidence="1" type="ordered locus">Dd703_0780</name>
</gene>
<evidence type="ECO:0000313" key="2">
    <source>
        <dbReference type="Proteomes" id="UP000002734"/>
    </source>
</evidence>
<proteinExistence type="predicted"/>
<dbReference type="EMBL" id="CP001654">
    <property type="protein sequence ID" value="ACS84591.1"/>
    <property type="molecule type" value="Genomic_DNA"/>
</dbReference>
<dbReference type="AlphaFoldDB" id="C6CAB6"/>
<name>C6CAB6_MUSP7</name>
<accession>C6CAB6</accession>
<protein>
    <submittedName>
        <fullName evidence="1">Uncharacterized protein</fullName>
    </submittedName>
</protein>
<dbReference type="HOGENOM" id="CLU_3381582_0_0_6"/>
<reference evidence="1" key="1">
    <citation type="submission" date="2009-06" db="EMBL/GenBank/DDBJ databases">
        <title>Complete sequence of Dickeya dadantii Ech703.</title>
        <authorList>
            <consortium name="US DOE Joint Genome Institute"/>
            <person name="Lucas S."/>
            <person name="Copeland A."/>
            <person name="Lapidus A."/>
            <person name="Glavina del Rio T."/>
            <person name="Dalin E."/>
            <person name="Tice H."/>
            <person name="Bruce D."/>
            <person name="Goodwin L."/>
            <person name="Pitluck S."/>
            <person name="Chertkov O."/>
            <person name="Brettin T."/>
            <person name="Detter J.C."/>
            <person name="Han C."/>
            <person name="Larimer F."/>
            <person name="Land M."/>
            <person name="Hauser L."/>
            <person name="Kyrpides N."/>
            <person name="Mikhailova N."/>
            <person name="Balakrishnan V."/>
            <person name="Glasner J."/>
            <person name="Perna N.T."/>
        </authorList>
    </citation>
    <scope>NUCLEOTIDE SEQUENCE [LARGE SCALE GENOMIC DNA]</scope>
    <source>
        <strain evidence="1">Ech703</strain>
    </source>
</reference>